<name>A0A4Y2NDP3_ARAVE</name>
<dbReference type="EMBL" id="BGPR01008893">
    <property type="protein sequence ID" value="GBN36730.1"/>
    <property type="molecule type" value="Genomic_DNA"/>
</dbReference>
<gene>
    <name evidence="1" type="ORF">AVEN_4398_1</name>
</gene>
<protein>
    <submittedName>
        <fullName evidence="1">Uncharacterized protein</fullName>
    </submittedName>
</protein>
<dbReference type="OrthoDB" id="8197645at2759"/>
<accession>A0A4Y2NDP3</accession>
<evidence type="ECO:0000313" key="1">
    <source>
        <dbReference type="EMBL" id="GBN36730.1"/>
    </source>
</evidence>
<comment type="caution">
    <text evidence="1">The sequence shown here is derived from an EMBL/GenBank/DDBJ whole genome shotgun (WGS) entry which is preliminary data.</text>
</comment>
<proteinExistence type="predicted"/>
<evidence type="ECO:0000313" key="2">
    <source>
        <dbReference type="Proteomes" id="UP000499080"/>
    </source>
</evidence>
<keyword evidence="2" id="KW-1185">Reference proteome</keyword>
<dbReference type="AlphaFoldDB" id="A0A4Y2NDP3"/>
<sequence length="70" mass="8163">MTHRKKNLAQEEALLIFEELNSDSDLEDIYIEPPDVVRVPDEAWKKKMKEDLTVNLSGRQLHVNIISLVF</sequence>
<reference evidence="1 2" key="1">
    <citation type="journal article" date="2019" name="Sci. Rep.">
        <title>Orb-weaving spider Araneus ventricosus genome elucidates the spidroin gene catalogue.</title>
        <authorList>
            <person name="Kono N."/>
            <person name="Nakamura H."/>
            <person name="Ohtoshi R."/>
            <person name="Moran D.A.P."/>
            <person name="Shinohara A."/>
            <person name="Yoshida Y."/>
            <person name="Fujiwara M."/>
            <person name="Mori M."/>
            <person name="Tomita M."/>
            <person name="Arakawa K."/>
        </authorList>
    </citation>
    <scope>NUCLEOTIDE SEQUENCE [LARGE SCALE GENOMIC DNA]</scope>
</reference>
<dbReference type="Proteomes" id="UP000499080">
    <property type="component" value="Unassembled WGS sequence"/>
</dbReference>
<organism evidence="1 2">
    <name type="scientific">Araneus ventricosus</name>
    <name type="common">Orbweaver spider</name>
    <name type="synonym">Epeira ventricosa</name>
    <dbReference type="NCBI Taxonomy" id="182803"/>
    <lineage>
        <taxon>Eukaryota</taxon>
        <taxon>Metazoa</taxon>
        <taxon>Ecdysozoa</taxon>
        <taxon>Arthropoda</taxon>
        <taxon>Chelicerata</taxon>
        <taxon>Arachnida</taxon>
        <taxon>Araneae</taxon>
        <taxon>Araneomorphae</taxon>
        <taxon>Entelegynae</taxon>
        <taxon>Araneoidea</taxon>
        <taxon>Araneidae</taxon>
        <taxon>Araneus</taxon>
    </lineage>
</organism>